<comment type="caution">
    <text evidence="1">The sequence shown here is derived from an EMBL/GenBank/DDBJ whole genome shotgun (WGS) entry which is preliminary data.</text>
</comment>
<evidence type="ECO:0000313" key="2">
    <source>
        <dbReference type="Proteomes" id="UP000499080"/>
    </source>
</evidence>
<dbReference type="InterPro" id="IPR012337">
    <property type="entry name" value="RNaseH-like_sf"/>
</dbReference>
<dbReference type="OrthoDB" id="6437659at2759"/>
<dbReference type="AlphaFoldDB" id="A0A4Y2KR98"/>
<accession>A0A4Y2KR98</accession>
<proteinExistence type="predicted"/>
<dbReference type="Proteomes" id="UP000499080">
    <property type="component" value="Unassembled WGS sequence"/>
</dbReference>
<protein>
    <submittedName>
        <fullName evidence="1">Uncharacterized protein</fullName>
    </submittedName>
</protein>
<organism evidence="1 2">
    <name type="scientific">Araneus ventricosus</name>
    <name type="common">Orbweaver spider</name>
    <name type="synonym">Epeira ventricosa</name>
    <dbReference type="NCBI Taxonomy" id="182803"/>
    <lineage>
        <taxon>Eukaryota</taxon>
        <taxon>Metazoa</taxon>
        <taxon>Ecdysozoa</taxon>
        <taxon>Arthropoda</taxon>
        <taxon>Chelicerata</taxon>
        <taxon>Arachnida</taxon>
        <taxon>Araneae</taxon>
        <taxon>Araneomorphae</taxon>
        <taxon>Entelegynae</taxon>
        <taxon>Araneoidea</taxon>
        <taxon>Araneidae</taxon>
        <taxon>Araneus</taxon>
    </lineage>
</organism>
<gene>
    <name evidence="1" type="ORF">AVEN_242891_1</name>
</gene>
<keyword evidence="2" id="KW-1185">Reference proteome</keyword>
<dbReference type="GO" id="GO:0003676">
    <property type="term" value="F:nucleic acid binding"/>
    <property type="evidence" value="ECO:0007669"/>
    <property type="project" value="InterPro"/>
</dbReference>
<dbReference type="Gene3D" id="3.30.420.10">
    <property type="entry name" value="Ribonuclease H-like superfamily/Ribonuclease H"/>
    <property type="match status" value="1"/>
</dbReference>
<name>A0A4Y2KR98_ARAVE</name>
<dbReference type="SUPFAM" id="SSF53098">
    <property type="entry name" value="Ribonuclease H-like"/>
    <property type="match status" value="1"/>
</dbReference>
<dbReference type="EMBL" id="BGPR01004907">
    <property type="protein sequence ID" value="GBN04702.1"/>
    <property type="molecule type" value="Genomic_DNA"/>
</dbReference>
<dbReference type="InterPro" id="IPR036397">
    <property type="entry name" value="RNaseH_sf"/>
</dbReference>
<sequence>MGLKEAIIRASQGNEITKIWTDSLSSVIAVVDPHIPHQLVRDIQSLLTQNRNILVRGIQAHIGYRGSEEADTLAKKSITESVVVKALKLQCELKQH</sequence>
<evidence type="ECO:0000313" key="1">
    <source>
        <dbReference type="EMBL" id="GBN04702.1"/>
    </source>
</evidence>
<reference evidence="1 2" key="1">
    <citation type="journal article" date="2019" name="Sci. Rep.">
        <title>Orb-weaving spider Araneus ventricosus genome elucidates the spidroin gene catalogue.</title>
        <authorList>
            <person name="Kono N."/>
            <person name="Nakamura H."/>
            <person name="Ohtoshi R."/>
            <person name="Moran D.A.P."/>
            <person name="Shinohara A."/>
            <person name="Yoshida Y."/>
            <person name="Fujiwara M."/>
            <person name="Mori M."/>
            <person name="Tomita M."/>
            <person name="Arakawa K."/>
        </authorList>
    </citation>
    <scope>NUCLEOTIDE SEQUENCE [LARGE SCALE GENOMIC DNA]</scope>
</reference>